<feature type="compositionally biased region" description="Basic and acidic residues" evidence="1">
    <location>
        <begin position="1"/>
        <end position="10"/>
    </location>
</feature>
<sequence>MISHECERSGPGRAVGRQRKSASEPQPEAMVIGQVLLPHGQRSRITIEGLLELGDLLFATPLFGYVALHFDFTPPCALPSLVSGYILDQEQRVAFLEGSASFSTSGPFGLHHATFAQMFNSSLPLFQQQQQRELMLLLAFIPS</sequence>
<evidence type="ECO:0000256" key="1">
    <source>
        <dbReference type="SAM" id="MobiDB-lite"/>
    </source>
</evidence>
<proteinExistence type="predicted"/>
<evidence type="ECO:0000313" key="2">
    <source>
        <dbReference type="EMBL" id="OAE22455.1"/>
    </source>
</evidence>
<keyword evidence="3" id="KW-1185">Reference proteome</keyword>
<reference evidence="2" key="1">
    <citation type="submission" date="2016-03" db="EMBL/GenBank/DDBJ databases">
        <title>Mechanisms controlling the formation of the plant cell surface in tip-growing cells are functionally conserved among land plants.</title>
        <authorList>
            <person name="Honkanen S."/>
            <person name="Jones V.A."/>
            <person name="Morieri G."/>
            <person name="Champion C."/>
            <person name="Hetherington A.J."/>
            <person name="Kelly S."/>
            <person name="Saint-Marcoux D."/>
            <person name="Proust H."/>
            <person name="Prescott H."/>
            <person name="Dolan L."/>
        </authorList>
    </citation>
    <scope>NUCLEOTIDE SEQUENCE [LARGE SCALE GENOMIC DNA]</scope>
    <source>
        <tissue evidence="2">Whole gametophyte</tissue>
    </source>
</reference>
<dbReference type="EMBL" id="LVLJ01003179">
    <property type="protein sequence ID" value="OAE22455.1"/>
    <property type="molecule type" value="Genomic_DNA"/>
</dbReference>
<feature type="region of interest" description="Disordered" evidence="1">
    <location>
        <begin position="1"/>
        <end position="27"/>
    </location>
</feature>
<protein>
    <submittedName>
        <fullName evidence="2">Uncharacterized protein</fullName>
    </submittedName>
</protein>
<dbReference type="AlphaFoldDB" id="A0A176VR46"/>
<gene>
    <name evidence="2" type="ORF">AXG93_3348s1130</name>
</gene>
<organism evidence="2 3">
    <name type="scientific">Marchantia polymorpha subsp. ruderalis</name>
    <dbReference type="NCBI Taxonomy" id="1480154"/>
    <lineage>
        <taxon>Eukaryota</taxon>
        <taxon>Viridiplantae</taxon>
        <taxon>Streptophyta</taxon>
        <taxon>Embryophyta</taxon>
        <taxon>Marchantiophyta</taxon>
        <taxon>Marchantiopsida</taxon>
        <taxon>Marchantiidae</taxon>
        <taxon>Marchantiales</taxon>
        <taxon>Marchantiaceae</taxon>
        <taxon>Marchantia</taxon>
    </lineage>
</organism>
<dbReference type="Proteomes" id="UP000077202">
    <property type="component" value="Unassembled WGS sequence"/>
</dbReference>
<accession>A0A176VR46</accession>
<name>A0A176VR46_MARPO</name>
<evidence type="ECO:0000313" key="3">
    <source>
        <dbReference type="Proteomes" id="UP000077202"/>
    </source>
</evidence>
<comment type="caution">
    <text evidence="2">The sequence shown here is derived from an EMBL/GenBank/DDBJ whole genome shotgun (WGS) entry which is preliminary data.</text>
</comment>